<sequence>MTEPYRLAVQSEVTERSLDGFPRRAIELQPEAIQYEMRAAGMQIQKYLWPEEEQNTIPYRLTFTDLEAITAHMQGYSLDLLLLRPMEIVTKVRK</sequence>
<dbReference type="EMBL" id="CDMZ01000033">
    <property type="protein sequence ID" value="CEM05019.1"/>
    <property type="molecule type" value="Genomic_DNA"/>
</dbReference>
<evidence type="ECO:0000313" key="1">
    <source>
        <dbReference type="EMBL" id="CEM05019.1"/>
    </source>
</evidence>
<dbReference type="AlphaFoldDB" id="A0A0G4F153"/>
<name>A0A0G4F153_9ALVE</name>
<organism evidence="1">
    <name type="scientific">Chromera velia CCMP2878</name>
    <dbReference type="NCBI Taxonomy" id="1169474"/>
    <lineage>
        <taxon>Eukaryota</taxon>
        <taxon>Sar</taxon>
        <taxon>Alveolata</taxon>
        <taxon>Colpodellida</taxon>
        <taxon>Chromeraceae</taxon>
        <taxon>Chromera</taxon>
    </lineage>
</organism>
<dbReference type="VEuPathDB" id="CryptoDB:Cvel_2595"/>
<proteinExistence type="predicted"/>
<reference evidence="1" key="1">
    <citation type="submission" date="2014-11" db="EMBL/GenBank/DDBJ databases">
        <authorList>
            <person name="Otto D Thomas"/>
            <person name="Naeem Raeece"/>
        </authorList>
    </citation>
    <scope>NUCLEOTIDE SEQUENCE</scope>
</reference>
<accession>A0A0G4F153</accession>
<protein>
    <submittedName>
        <fullName evidence="1">Uncharacterized protein</fullName>
    </submittedName>
</protein>
<gene>
    <name evidence="1" type="ORF">Cvel_2595</name>
</gene>